<accession>A0A2G5CH44</accession>
<keyword evidence="1" id="KW-0472">Membrane</keyword>
<evidence type="ECO:0000313" key="4">
    <source>
        <dbReference type="Proteomes" id="UP000230069"/>
    </source>
</evidence>
<evidence type="ECO:0000256" key="1">
    <source>
        <dbReference type="SAM" id="Phobius"/>
    </source>
</evidence>
<dbReference type="Proteomes" id="UP000230069">
    <property type="component" value="Unassembled WGS sequence"/>
</dbReference>
<name>A0A2G5CH44_AQUCA</name>
<keyword evidence="4" id="KW-1185">Reference proteome</keyword>
<proteinExistence type="predicted"/>
<evidence type="ECO:0000313" key="3">
    <source>
        <dbReference type="EMBL" id="PIA30612.1"/>
    </source>
</evidence>
<dbReference type="EMBL" id="KZ305235">
    <property type="protein sequence ID" value="PIA24783.1"/>
    <property type="molecule type" value="Genomic_DNA"/>
</dbReference>
<dbReference type="EMBL" id="KZ305071">
    <property type="protein sequence ID" value="PIA30612.1"/>
    <property type="molecule type" value="Genomic_DNA"/>
</dbReference>
<dbReference type="AlphaFoldDB" id="A0A2G5CH44"/>
<evidence type="ECO:0000313" key="2">
    <source>
        <dbReference type="EMBL" id="PIA24783.1"/>
    </source>
</evidence>
<sequence length="100" mass="11358">MKHTVIGICFCGKCLRSSMVFASTKDMAEELGFEGSDDFFSGIRVVYYMLLIVVCLLMKQTQYILYSGIYKRVELAVVGLHHPFIAGINYSRKNDKTLAY</sequence>
<organism evidence="3 4">
    <name type="scientific">Aquilegia coerulea</name>
    <name type="common">Rocky mountain columbine</name>
    <dbReference type="NCBI Taxonomy" id="218851"/>
    <lineage>
        <taxon>Eukaryota</taxon>
        <taxon>Viridiplantae</taxon>
        <taxon>Streptophyta</taxon>
        <taxon>Embryophyta</taxon>
        <taxon>Tracheophyta</taxon>
        <taxon>Spermatophyta</taxon>
        <taxon>Magnoliopsida</taxon>
        <taxon>Ranunculales</taxon>
        <taxon>Ranunculaceae</taxon>
        <taxon>Thalictroideae</taxon>
        <taxon>Aquilegia</taxon>
    </lineage>
</organism>
<keyword evidence="1" id="KW-1133">Transmembrane helix</keyword>
<feature type="transmembrane region" description="Helical" evidence="1">
    <location>
        <begin position="46"/>
        <end position="66"/>
    </location>
</feature>
<gene>
    <name evidence="3" type="ORF">AQUCO_05400003v1</name>
    <name evidence="2" type="ORF">AQUCO_29500001v1</name>
</gene>
<reference evidence="3 4" key="1">
    <citation type="submission" date="2017-09" db="EMBL/GenBank/DDBJ databases">
        <title>WGS assembly of Aquilegia coerulea Goldsmith.</title>
        <authorList>
            <person name="Hodges S."/>
            <person name="Kramer E."/>
            <person name="Nordborg M."/>
            <person name="Tomkins J."/>
            <person name="Borevitz J."/>
            <person name="Derieg N."/>
            <person name="Yan J."/>
            <person name="Mihaltcheva S."/>
            <person name="Hayes R.D."/>
            <person name="Rokhsar D."/>
        </authorList>
    </citation>
    <scope>NUCLEOTIDE SEQUENCE [LARGE SCALE GENOMIC DNA]</scope>
    <source>
        <strain evidence="4">cv. Goldsmith</strain>
    </source>
</reference>
<keyword evidence="1" id="KW-0812">Transmembrane</keyword>
<protein>
    <submittedName>
        <fullName evidence="3">Uncharacterized protein</fullName>
    </submittedName>
</protein>